<dbReference type="InterPro" id="IPR037138">
    <property type="entry name" value="His_deacetylse_dom_sf"/>
</dbReference>
<dbReference type="InterPro" id="IPR023801">
    <property type="entry name" value="His_deacetylse_dom"/>
</dbReference>
<evidence type="ECO:0000256" key="2">
    <source>
        <dbReference type="ARBA" id="ARBA00005947"/>
    </source>
</evidence>
<dbReference type="Pfam" id="PF00850">
    <property type="entry name" value="Hist_deacetyl"/>
    <property type="match status" value="1"/>
</dbReference>
<comment type="caution">
    <text evidence="7">The sequence shown here is derived from an EMBL/GenBank/DDBJ whole genome shotgun (WGS) entry which is preliminary data.</text>
</comment>
<evidence type="ECO:0000256" key="1">
    <source>
        <dbReference type="ARBA" id="ARBA00001947"/>
    </source>
</evidence>
<evidence type="ECO:0000259" key="6">
    <source>
        <dbReference type="Pfam" id="PF00850"/>
    </source>
</evidence>
<evidence type="ECO:0000256" key="4">
    <source>
        <dbReference type="ARBA" id="ARBA00022801"/>
    </source>
</evidence>
<dbReference type="PANTHER" id="PTHR10625:SF17">
    <property type="entry name" value="HISTONE DEACETYLASE 8"/>
    <property type="match status" value="1"/>
</dbReference>
<dbReference type="SUPFAM" id="SSF52768">
    <property type="entry name" value="Arginase/deacetylase"/>
    <property type="match status" value="1"/>
</dbReference>
<dbReference type="CDD" id="cd10001">
    <property type="entry name" value="HDAC_classII_APAH"/>
    <property type="match status" value="1"/>
</dbReference>
<feature type="domain" description="Histone deacetylase" evidence="6">
    <location>
        <begin position="27"/>
        <end position="330"/>
    </location>
</feature>
<dbReference type="PANTHER" id="PTHR10625">
    <property type="entry name" value="HISTONE DEACETYLASE HDAC1-RELATED"/>
    <property type="match status" value="1"/>
</dbReference>
<dbReference type="PRINTS" id="PR01270">
    <property type="entry name" value="HDASUPER"/>
</dbReference>
<proteinExistence type="inferred from homology"/>
<keyword evidence="3" id="KW-0479">Metal-binding</keyword>
<evidence type="ECO:0000313" key="7">
    <source>
        <dbReference type="EMBL" id="MCW2306507.1"/>
    </source>
</evidence>
<gene>
    <name evidence="7" type="ORF">M2319_000826</name>
</gene>
<accession>A0ABT3H7Y2</accession>
<keyword evidence="4" id="KW-0378">Hydrolase</keyword>
<organism evidence="7 8">
    <name type="scientific">Rhodobium gokarnense</name>
    <dbReference type="NCBI Taxonomy" id="364296"/>
    <lineage>
        <taxon>Bacteria</taxon>
        <taxon>Pseudomonadati</taxon>
        <taxon>Pseudomonadota</taxon>
        <taxon>Alphaproteobacteria</taxon>
        <taxon>Hyphomicrobiales</taxon>
        <taxon>Rhodobiaceae</taxon>
        <taxon>Rhodobium</taxon>
    </lineage>
</organism>
<dbReference type="InterPro" id="IPR023696">
    <property type="entry name" value="Ureohydrolase_dom_sf"/>
</dbReference>
<keyword evidence="5" id="KW-0862">Zinc</keyword>
<evidence type="ECO:0000313" key="8">
    <source>
        <dbReference type="Proteomes" id="UP001209755"/>
    </source>
</evidence>
<dbReference type="RefSeq" id="WP_264600174.1">
    <property type="nucleotide sequence ID" value="NZ_JAOQNS010000002.1"/>
</dbReference>
<keyword evidence="8" id="KW-1185">Reference proteome</keyword>
<sequence length="345" mass="36628">MRTVYSPDHARHDPQKEISDGALVDAVEKPARAEIVKARIEEVGLGPLEAPTAHDDTLIARVHGADYLQFLKGFWADWQDAGRAGEAFPFVWPVPGLRRNAPPRHIDGRLGYYSFDAGSPLTEGTWIAARKGADTALSAVDIVSGGERAAFALCRPPGHHAASDFYGGYCFLNNAAIAAEGFLAKGAERVAILDVDYHHGNGTQAIFEDRADVLFVSLHADPADEFPYFLGYADETGIGAGEGCNINMPLAIGTDWLAYSDALAAALVRIKSSRADALVVSLGLDTFAKDPISRFTLESDDFLKMGAALAGAGLPTAFIMEGGYAVAELGINCVNVLTGFEDAAG</sequence>
<comment type="cofactor">
    <cofactor evidence="1">
        <name>Zn(2+)</name>
        <dbReference type="ChEBI" id="CHEBI:29105"/>
    </cofactor>
</comment>
<reference evidence="8" key="1">
    <citation type="submission" date="2023-07" db="EMBL/GenBank/DDBJ databases">
        <title>Genome sequencing of Purple Non-Sulfur Bacteria from various extreme environments.</title>
        <authorList>
            <person name="Mayer M."/>
        </authorList>
    </citation>
    <scope>NUCLEOTIDE SEQUENCE [LARGE SCALE GENOMIC DNA]</scope>
    <source>
        <strain evidence="8">DSM 17935</strain>
    </source>
</reference>
<dbReference type="Proteomes" id="UP001209755">
    <property type="component" value="Unassembled WGS sequence"/>
</dbReference>
<name>A0ABT3H7Y2_9HYPH</name>
<dbReference type="EMBL" id="JAOQNS010000002">
    <property type="protein sequence ID" value="MCW2306507.1"/>
    <property type="molecule type" value="Genomic_DNA"/>
</dbReference>
<comment type="similarity">
    <text evidence="2">Belongs to the histone deacetylase family.</text>
</comment>
<evidence type="ECO:0000256" key="3">
    <source>
        <dbReference type="ARBA" id="ARBA00022723"/>
    </source>
</evidence>
<dbReference type="InterPro" id="IPR000286">
    <property type="entry name" value="HDACs"/>
</dbReference>
<protein>
    <submittedName>
        <fullName evidence="7">Acetoin utilization deacetylase AcuC-like enzyme</fullName>
    </submittedName>
</protein>
<dbReference type="Gene3D" id="3.40.800.20">
    <property type="entry name" value="Histone deacetylase domain"/>
    <property type="match status" value="1"/>
</dbReference>
<evidence type="ECO:0000256" key="5">
    <source>
        <dbReference type="ARBA" id="ARBA00022833"/>
    </source>
</evidence>